<comment type="subcellular location">
    <subcellularLocation>
        <location evidence="1">Cell septum</location>
    </subcellularLocation>
</comment>
<sequence>MIIAQAGAASVPAPVPGVVPLVLRYDSDDPFAVVLDFPDPPAGGRMSGGEPISWYVSRELLTAGLAGPVGDGDFRLVPVDGGLTQLEFHNRHGVALVQVATDELRGFLADTAEVVRPGDEHRQVSWPDTVEAFLRATE</sequence>
<dbReference type="Gene3D" id="2.30.31.20">
    <property type="entry name" value="Sporulation-specific cell division protein SsgB"/>
    <property type="match status" value="1"/>
</dbReference>
<dbReference type="Proteomes" id="UP001499987">
    <property type="component" value="Unassembled WGS sequence"/>
</dbReference>
<dbReference type="EMBL" id="BAAALD010000122">
    <property type="protein sequence ID" value="GAA1120982.1"/>
    <property type="molecule type" value="Genomic_DNA"/>
</dbReference>
<dbReference type="InterPro" id="IPR006776">
    <property type="entry name" value="SsgB"/>
</dbReference>
<evidence type="ECO:0000256" key="6">
    <source>
        <dbReference type="ARBA" id="ARBA00023306"/>
    </source>
</evidence>
<evidence type="ECO:0000313" key="8">
    <source>
        <dbReference type="Proteomes" id="UP001499987"/>
    </source>
</evidence>
<gene>
    <name evidence="7" type="ORF">GCM10009663_70700</name>
</gene>
<proteinExistence type="inferred from homology"/>
<keyword evidence="8" id="KW-1185">Reference proteome</keyword>
<evidence type="ECO:0000256" key="5">
    <source>
        <dbReference type="ARBA" id="ARBA00023210"/>
    </source>
</evidence>
<comment type="similarity">
    <text evidence="2">Belongs to the SsgA family.</text>
</comment>
<protein>
    <recommendedName>
        <fullName evidence="9">SsgA family sporulation/cell division regulator</fullName>
    </recommendedName>
</protein>
<evidence type="ECO:0000256" key="4">
    <source>
        <dbReference type="ARBA" id="ARBA00022969"/>
    </source>
</evidence>
<keyword evidence="3" id="KW-0132">Cell division</keyword>
<name>A0ABN1U677_9ACTN</name>
<evidence type="ECO:0000256" key="3">
    <source>
        <dbReference type="ARBA" id="ARBA00022618"/>
    </source>
</evidence>
<evidence type="ECO:0000256" key="1">
    <source>
        <dbReference type="ARBA" id="ARBA00004431"/>
    </source>
</evidence>
<keyword evidence="4" id="KW-0749">Sporulation</keyword>
<reference evidence="7 8" key="1">
    <citation type="journal article" date="2019" name="Int. J. Syst. Evol. Microbiol.">
        <title>The Global Catalogue of Microorganisms (GCM) 10K type strain sequencing project: providing services to taxonomists for standard genome sequencing and annotation.</title>
        <authorList>
            <consortium name="The Broad Institute Genomics Platform"/>
            <consortium name="The Broad Institute Genome Sequencing Center for Infectious Disease"/>
            <person name="Wu L."/>
            <person name="Ma J."/>
        </authorList>
    </citation>
    <scope>NUCLEOTIDE SEQUENCE [LARGE SCALE GENOMIC DNA]</scope>
    <source>
        <strain evidence="7 8">JCM 13002</strain>
    </source>
</reference>
<dbReference type="Pfam" id="PF04686">
    <property type="entry name" value="SsgA"/>
    <property type="match status" value="1"/>
</dbReference>
<comment type="caution">
    <text evidence="7">The sequence shown here is derived from an EMBL/GenBank/DDBJ whole genome shotgun (WGS) entry which is preliminary data.</text>
</comment>
<keyword evidence="6" id="KW-0131">Cell cycle</keyword>
<keyword evidence="5" id="KW-0717">Septation</keyword>
<evidence type="ECO:0000313" key="7">
    <source>
        <dbReference type="EMBL" id="GAA1120982.1"/>
    </source>
</evidence>
<evidence type="ECO:0008006" key="9">
    <source>
        <dbReference type="Google" id="ProtNLM"/>
    </source>
</evidence>
<dbReference type="RefSeq" id="WP_344627838.1">
    <property type="nucleotide sequence ID" value="NZ_BAAALD010000122.1"/>
</dbReference>
<dbReference type="InterPro" id="IPR038658">
    <property type="entry name" value="SsgB_sf"/>
</dbReference>
<evidence type="ECO:0000256" key="2">
    <source>
        <dbReference type="ARBA" id="ARBA00009323"/>
    </source>
</evidence>
<accession>A0ABN1U677</accession>
<organism evidence="7 8">
    <name type="scientific">Kitasatospora arboriphila</name>
    <dbReference type="NCBI Taxonomy" id="258052"/>
    <lineage>
        <taxon>Bacteria</taxon>
        <taxon>Bacillati</taxon>
        <taxon>Actinomycetota</taxon>
        <taxon>Actinomycetes</taxon>
        <taxon>Kitasatosporales</taxon>
        <taxon>Streptomycetaceae</taxon>
        <taxon>Kitasatospora</taxon>
    </lineage>
</organism>